<dbReference type="GO" id="GO:0015679">
    <property type="term" value="P:plasma membrane copper ion transport"/>
    <property type="evidence" value="ECO:0007669"/>
    <property type="project" value="TreeGrafter"/>
</dbReference>
<accession>A0A081DC11</accession>
<dbReference type="PANTHER" id="PTHR30097:SF4">
    <property type="entry name" value="SLR6042 PROTEIN"/>
    <property type="match status" value="1"/>
</dbReference>
<organism evidence="4 5">
    <name type="scientific">Nonlabens ulvanivorans</name>
    <name type="common">Persicivirga ulvanivorans</name>
    <dbReference type="NCBI Taxonomy" id="906888"/>
    <lineage>
        <taxon>Bacteria</taxon>
        <taxon>Pseudomonadati</taxon>
        <taxon>Bacteroidota</taxon>
        <taxon>Flavobacteriia</taxon>
        <taxon>Flavobacteriales</taxon>
        <taxon>Flavobacteriaceae</taxon>
        <taxon>Nonlabens</taxon>
    </lineage>
</organism>
<dbReference type="Gene3D" id="2.40.30.170">
    <property type="match status" value="1"/>
</dbReference>
<reference evidence="4 5" key="1">
    <citation type="journal article" date="2014" name="Genome Announc.">
        <title>Draft Genome Sequences of Marine Flavobacterium Nonlabens Strains NR17, NR24, NR27, NR32, NR33, and Ara13.</title>
        <authorList>
            <person name="Nakanishi M."/>
            <person name="Meirelles P."/>
            <person name="Suzuki R."/>
            <person name="Takatani N."/>
            <person name="Mino S."/>
            <person name="Suda W."/>
            <person name="Oshima K."/>
            <person name="Hattori M."/>
            <person name="Ohkuma M."/>
            <person name="Hosokawa M."/>
            <person name="Miyashita K."/>
            <person name="Thompson F.L."/>
            <person name="Niwa A."/>
            <person name="Sawabe T."/>
            <person name="Sawabe T."/>
        </authorList>
    </citation>
    <scope>NUCLEOTIDE SEQUENCE [LARGE SCALE GENOMIC DNA]</scope>
    <source>
        <strain evidence="5">JCM19296</strain>
    </source>
</reference>
<dbReference type="PANTHER" id="PTHR30097">
    <property type="entry name" value="CATION EFFLUX SYSTEM PROTEIN CUSB"/>
    <property type="match status" value="1"/>
</dbReference>
<dbReference type="Gene3D" id="2.40.50.100">
    <property type="match status" value="1"/>
</dbReference>
<evidence type="ECO:0000313" key="5">
    <source>
        <dbReference type="Proteomes" id="UP000028980"/>
    </source>
</evidence>
<dbReference type="GO" id="GO:0060003">
    <property type="term" value="P:copper ion export"/>
    <property type="evidence" value="ECO:0007669"/>
    <property type="project" value="TreeGrafter"/>
</dbReference>
<evidence type="ECO:0000259" key="3">
    <source>
        <dbReference type="Pfam" id="PF25919"/>
    </source>
</evidence>
<dbReference type="AlphaFoldDB" id="A0A081DC11"/>
<dbReference type="GO" id="GO:0030313">
    <property type="term" value="C:cell envelope"/>
    <property type="evidence" value="ECO:0007669"/>
    <property type="project" value="TreeGrafter"/>
</dbReference>
<feature type="domain" description="CusB-like barrel-sandwich hybrid" evidence="3">
    <location>
        <begin position="82"/>
        <end position="225"/>
    </location>
</feature>
<comment type="similarity">
    <text evidence="1">Belongs to the membrane fusion protein (MFP) (TC 8.A.1) family.</text>
</comment>
<dbReference type="InterPro" id="IPR006143">
    <property type="entry name" value="RND_pump_MFP"/>
</dbReference>
<dbReference type="Pfam" id="PF25919">
    <property type="entry name" value="BSH_CusB"/>
    <property type="match status" value="1"/>
</dbReference>
<dbReference type="PROSITE" id="PS51257">
    <property type="entry name" value="PROKAR_LIPOPROTEIN"/>
    <property type="match status" value="1"/>
</dbReference>
<dbReference type="EMBL" id="BBLG01000004">
    <property type="protein sequence ID" value="GAK76457.1"/>
    <property type="molecule type" value="Genomic_DNA"/>
</dbReference>
<gene>
    <name evidence="4" type="ORF">JCM19296_2054</name>
</gene>
<dbReference type="Proteomes" id="UP000028980">
    <property type="component" value="Unassembled WGS sequence"/>
</dbReference>
<sequence length="387" mass="43403">MQRIINKYTFLILLLVLASCGEKESTSLDSQTSDTHRNDDRIFVSTVQFENSNMTLGKLIQQPFPITVKTTGMIDVPPENRAVVNATMGGYIKSTPLLIGDKVRKGQVLVSIENPDFVKIQQEYLEVKEQMTYLRVEYERHQTMMDENITSQKSFLKAESSYKTINARYTGLRKQLQMLNISPSNVEAGTIVSVVNIYAPISGSITKVNVTRGTYVSPATAILEIIDNDHLHLELSVFEKDILKLQKGQKINFKIPESSNETFLADVHLIGTTIEDNRTIKVHGHINNEKEIHFLTGMFVEAGIVIDSASAKALPETAVANMDNENYVLILDETTNAGYYFTQVEVEIGQQLNQYIEIVTDSKFNDETNFLIKGAFNLVGESGSHDH</sequence>
<dbReference type="Gene3D" id="2.40.420.20">
    <property type="match status" value="1"/>
</dbReference>
<evidence type="ECO:0000256" key="2">
    <source>
        <dbReference type="ARBA" id="ARBA00022448"/>
    </source>
</evidence>
<dbReference type="InterPro" id="IPR051909">
    <property type="entry name" value="MFP_Cation_Efflux"/>
</dbReference>
<dbReference type="GO" id="GO:0022857">
    <property type="term" value="F:transmembrane transporter activity"/>
    <property type="evidence" value="ECO:0007669"/>
    <property type="project" value="InterPro"/>
</dbReference>
<dbReference type="GO" id="GO:0016020">
    <property type="term" value="C:membrane"/>
    <property type="evidence" value="ECO:0007669"/>
    <property type="project" value="InterPro"/>
</dbReference>
<dbReference type="Gene3D" id="1.10.287.470">
    <property type="entry name" value="Helix hairpin bin"/>
    <property type="match status" value="1"/>
</dbReference>
<protein>
    <submittedName>
        <fullName evidence="4">Probable Co/Zn/Cd efflux system membrane fusionprotein</fullName>
    </submittedName>
</protein>
<dbReference type="NCBIfam" id="TIGR01730">
    <property type="entry name" value="RND_mfp"/>
    <property type="match status" value="1"/>
</dbReference>
<dbReference type="SUPFAM" id="SSF111369">
    <property type="entry name" value="HlyD-like secretion proteins"/>
    <property type="match status" value="1"/>
</dbReference>
<name>A0A081DC11_NONUL</name>
<evidence type="ECO:0000313" key="4">
    <source>
        <dbReference type="EMBL" id="GAK76457.1"/>
    </source>
</evidence>
<keyword evidence="2" id="KW-0813">Transport</keyword>
<evidence type="ECO:0000256" key="1">
    <source>
        <dbReference type="ARBA" id="ARBA00009477"/>
    </source>
</evidence>
<proteinExistence type="inferred from homology"/>
<dbReference type="InterPro" id="IPR058790">
    <property type="entry name" value="BSH_CusB"/>
</dbReference>
<comment type="caution">
    <text evidence="4">The sequence shown here is derived from an EMBL/GenBank/DDBJ whole genome shotgun (WGS) entry which is preliminary data.</text>
</comment>